<organism evidence="5">
    <name type="scientific">Brachypodium distachyon</name>
    <name type="common">Purple false brome</name>
    <name type="synonym">Trachynia distachya</name>
    <dbReference type="NCBI Taxonomy" id="15368"/>
    <lineage>
        <taxon>Eukaryota</taxon>
        <taxon>Viridiplantae</taxon>
        <taxon>Streptophyta</taxon>
        <taxon>Embryophyta</taxon>
        <taxon>Tracheophyta</taxon>
        <taxon>Spermatophyta</taxon>
        <taxon>Magnoliopsida</taxon>
        <taxon>Liliopsida</taxon>
        <taxon>Poales</taxon>
        <taxon>Poaceae</taxon>
        <taxon>BOP clade</taxon>
        <taxon>Pooideae</taxon>
        <taxon>Stipodae</taxon>
        <taxon>Brachypodieae</taxon>
        <taxon>Brachypodium</taxon>
    </lineage>
</organism>
<reference evidence="6" key="3">
    <citation type="submission" date="2018-08" db="UniProtKB">
        <authorList>
            <consortium name="EnsemblPlants"/>
        </authorList>
    </citation>
    <scope>IDENTIFICATION</scope>
    <source>
        <strain evidence="6">cv. Bd21</strain>
    </source>
</reference>
<evidence type="ECO:0000313" key="7">
    <source>
        <dbReference type="Proteomes" id="UP000008810"/>
    </source>
</evidence>
<dbReference type="InterPro" id="IPR038765">
    <property type="entry name" value="Papain-like_cys_pep_sf"/>
</dbReference>
<feature type="domain" description="Ubiquitin-like protease family profile" evidence="4">
    <location>
        <begin position="2"/>
        <end position="30"/>
    </location>
</feature>
<reference evidence="5" key="2">
    <citation type="submission" date="2017-06" db="EMBL/GenBank/DDBJ databases">
        <title>WGS assembly of Brachypodium distachyon.</title>
        <authorList>
            <consortium name="The International Brachypodium Initiative"/>
            <person name="Lucas S."/>
            <person name="Harmon-Smith M."/>
            <person name="Lail K."/>
            <person name="Tice H."/>
            <person name="Grimwood J."/>
            <person name="Bruce D."/>
            <person name="Barry K."/>
            <person name="Shu S."/>
            <person name="Lindquist E."/>
            <person name="Wang M."/>
            <person name="Pitluck S."/>
            <person name="Vogel J.P."/>
            <person name="Garvin D.F."/>
            <person name="Mockler T.C."/>
            <person name="Schmutz J."/>
            <person name="Rokhsar D."/>
            <person name="Bevan M.W."/>
        </authorList>
    </citation>
    <scope>NUCLEOTIDE SEQUENCE</scope>
    <source>
        <strain evidence="5">Bd21</strain>
    </source>
</reference>
<evidence type="ECO:0000313" key="5">
    <source>
        <dbReference type="EMBL" id="KQJ95048.1"/>
    </source>
</evidence>
<dbReference type="GO" id="GO:0008234">
    <property type="term" value="F:cysteine-type peptidase activity"/>
    <property type="evidence" value="ECO:0007669"/>
    <property type="project" value="InterPro"/>
</dbReference>
<dbReference type="InterPro" id="IPR003653">
    <property type="entry name" value="Peptidase_C48_C"/>
</dbReference>
<evidence type="ECO:0000259" key="4">
    <source>
        <dbReference type="Pfam" id="PF02902"/>
    </source>
</evidence>
<dbReference type="Proteomes" id="UP000008810">
    <property type="component" value="Chromosome 3"/>
</dbReference>
<keyword evidence="7" id="KW-1185">Reference proteome</keyword>
<dbReference type="AlphaFoldDB" id="A0A0Q3JA23"/>
<evidence type="ECO:0000313" key="6">
    <source>
        <dbReference type="EnsemblPlants" id="KQJ95048"/>
    </source>
</evidence>
<dbReference type="EnsemblPlants" id="KQJ95048">
    <property type="protein sequence ID" value="KQJ95048"/>
    <property type="gene ID" value="BRADI_3g14888v3"/>
</dbReference>
<accession>A0A0Q3JA23</accession>
<dbReference type="Pfam" id="PF02902">
    <property type="entry name" value="Peptidase_C48"/>
    <property type="match status" value="1"/>
</dbReference>
<reference evidence="5 6" key="1">
    <citation type="journal article" date="2010" name="Nature">
        <title>Genome sequencing and analysis of the model grass Brachypodium distachyon.</title>
        <authorList>
            <consortium name="International Brachypodium Initiative"/>
        </authorList>
    </citation>
    <scope>NUCLEOTIDE SEQUENCE [LARGE SCALE GENOMIC DNA]</scope>
    <source>
        <strain evidence="5 6">Bd21</strain>
    </source>
</reference>
<protein>
    <recommendedName>
        <fullName evidence="4">Ubiquitin-like protease family profile domain-containing protein</fullName>
    </recommendedName>
</protein>
<keyword evidence="2" id="KW-0645">Protease</keyword>
<name>A0A0Q3JA23_BRADI</name>
<gene>
    <name evidence="5" type="ORF">BRADI_3g14888v3</name>
</gene>
<dbReference type="Gene3D" id="3.40.395.10">
    <property type="entry name" value="Adenoviral Proteinase, Chain A"/>
    <property type="match status" value="1"/>
</dbReference>
<comment type="similarity">
    <text evidence="1">Belongs to the peptidase C48 family.</text>
</comment>
<keyword evidence="3" id="KW-0378">Hydrolase</keyword>
<evidence type="ECO:0000256" key="3">
    <source>
        <dbReference type="ARBA" id="ARBA00022801"/>
    </source>
</evidence>
<dbReference type="Gramene" id="KQJ95048">
    <property type="protein sequence ID" value="KQJ95048"/>
    <property type="gene ID" value="BRADI_3g14888v3"/>
</dbReference>
<dbReference type="SUPFAM" id="SSF54001">
    <property type="entry name" value="Cysteine proteinases"/>
    <property type="match status" value="1"/>
</dbReference>
<dbReference type="EMBL" id="CM000882">
    <property type="protein sequence ID" value="KQJ95048.1"/>
    <property type="molecule type" value="Genomic_DNA"/>
</dbReference>
<sequence length="77" mass="9132">MQHWFLFIVDLRDEKFIVLDSLFGPDNILHRESSQLLIKNFIKAWYDRGLPRLRFEDYGIMFPRVPKQNDGMTAGSS</sequence>
<dbReference type="InParanoid" id="A0A0Q3JA23"/>
<dbReference type="OrthoDB" id="695188at2759"/>
<evidence type="ECO:0000256" key="1">
    <source>
        <dbReference type="ARBA" id="ARBA00005234"/>
    </source>
</evidence>
<dbReference type="GO" id="GO:0006508">
    <property type="term" value="P:proteolysis"/>
    <property type="evidence" value="ECO:0007669"/>
    <property type="project" value="UniProtKB-KW"/>
</dbReference>
<proteinExistence type="inferred from homology"/>
<evidence type="ECO:0000256" key="2">
    <source>
        <dbReference type="ARBA" id="ARBA00022670"/>
    </source>
</evidence>